<feature type="region of interest" description="Disordered" evidence="7">
    <location>
        <begin position="396"/>
        <end position="449"/>
    </location>
</feature>
<evidence type="ECO:0000256" key="3">
    <source>
        <dbReference type="ARBA" id="ARBA00022989"/>
    </source>
</evidence>
<gene>
    <name evidence="5 8" type="primary">nuoH</name>
    <name evidence="8" type="ORF">H1R19_01725</name>
</gene>
<evidence type="ECO:0000256" key="4">
    <source>
        <dbReference type="ARBA" id="ARBA00023136"/>
    </source>
</evidence>
<dbReference type="InterPro" id="IPR018086">
    <property type="entry name" value="NADH_UbQ_OxRdtase_su1_CS"/>
</dbReference>
<comment type="function">
    <text evidence="5">NDH-1 shuttles electrons from NADH, via FMN and iron-sulfur (Fe-S) centers, to quinones in the respiratory chain. The immediate electron acceptor for the enzyme in this species is believed to be ubiquinone. Couples the redox reaction to proton translocation (for every two electrons transferred, four hydrogen ions are translocated across the cytoplasmic membrane), and thus conserves the redox energy in a proton gradient. This subunit may bind ubiquinone.</text>
</comment>
<dbReference type="GO" id="GO:0005886">
    <property type="term" value="C:plasma membrane"/>
    <property type="evidence" value="ECO:0007669"/>
    <property type="project" value="UniProtKB-SubCell"/>
</dbReference>
<dbReference type="InterPro" id="IPR001694">
    <property type="entry name" value="NADH_UbQ_OxRdtase_su1/FPO"/>
</dbReference>
<feature type="transmembrane region" description="Helical" evidence="5">
    <location>
        <begin position="210"/>
        <end position="228"/>
    </location>
</feature>
<feature type="transmembrane region" description="Helical" evidence="5">
    <location>
        <begin position="298"/>
        <end position="319"/>
    </location>
</feature>
<protein>
    <recommendedName>
        <fullName evidence="5">NADH-quinone oxidoreductase subunit H</fullName>
        <ecNumber evidence="5">7.1.1.-</ecNumber>
    </recommendedName>
    <alternativeName>
        <fullName evidence="5">NADH dehydrogenase I subunit H</fullName>
    </alternativeName>
    <alternativeName>
        <fullName evidence="5">NDH-1 subunit H</fullName>
    </alternativeName>
</protein>
<dbReference type="GO" id="GO:0016655">
    <property type="term" value="F:oxidoreductase activity, acting on NAD(P)H, quinone or similar compound as acceptor"/>
    <property type="evidence" value="ECO:0007669"/>
    <property type="project" value="UniProtKB-UniRule"/>
</dbReference>
<feature type="transmembrane region" description="Helical" evidence="5">
    <location>
        <begin position="265"/>
        <end position="286"/>
    </location>
</feature>
<keyword evidence="5" id="KW-0874">Quinone</keyword>
<reference evidence="9" key="1">
    <citation type="submission" date="2020-07" db="EMBL/GenBank/DDBJ databases">
        <title>novel species isolated from the respiratory tract of Marmot.</title>
        <authorList>
            <person name="Zhang G."/>
        </authorList>
    </citation>
    <scope>NUCLEOTIDE SEQUENCE [LARGE SCALE GENOMIC DNA]</scope>
    <source>
        <strain evidence="9">686</strain>
    </source>
</reference>
<keyword evidence="8" id="KW-0560">Oxidoreductase</keyword>
<dbReference type="AlphaFoldDB" id="A0A7D7LX64"/>
<comment type="subcellular location">
    <subcellularLocation>
        <location evidence="5 6">Cell membrane</location>
        <topology evidence="5 6">Multi-pass membrane protein</topology>
    </subcellularLocation>
    <subcellularLocation>
        <location evidence="1">Membrane</location>
        <topology evidence="1">Multi-pass membrane protein</topology>
    </subcellularLocation>
</comment>
<dbReference type="RefSeq" id="WP_219850401.1">
    <property type="nucleotide sequence ID" value="NZ_CP059491.1"/>
</dbReference>
<keyword evidence="5" id="KW-1278">Translocase</keyword>
<dbReference type="NCBIfam" id="NF004741">
    <property type="entry name" value="PRK06076.1-2"/>
    <property type="match status" value="1"/>
</dbReference>
<keyword evidence="3 5" id="KW-1133">Transmembrane helix</keyword>
<dbReference type="KEGG" id="gji:H1R19_01725"/>
<dbReference type="NCBIfam" id="NF004743">
    <property type="entry name" value="PRK06076.1-4"/>
    <property type="match status" value="1"/>
</dbReference>
<accession>A0A7D7LX64</accession>
<keyword evidence="4 5" id="KW-0472">Membrane</keyword>
<dbReference type="PROSITE" id="PS00668">
    <property type="entry name" value="COMPLEX1_ND1_2"/>
    <property type="match status" value="1"/>
</dbReference>
<keyword evidence="5" id="KW-0830">Ubiquinone</keyword>
<dbReference type="PROSITE" id="PS00667">
    <property type="entry name" value="COMPLEX1_ND1_1"/>
    <property type="match status" value="1"/>
</dbReference>
<dbReference type="EC" id="7.1.1.-" evidence="5"/>
<dbReference type="PANTHER" id="PTHR11432:SF3">
    <property type="entry name" value="NADH-UBIQUINONE OXIDOREDUCTASE CHAIN 1"/>
    <property type="match status" value="1"/>
</dbReference>
<keyword evidence="2 5" id="KW-0812">Transmembrane</keyword>
<proteinExistence type="inferred from homology"/>
<evidence type="ECO:0000256" key="2">
    <source>
        <dbReference type="ARBA" id="ARBA00022692"/>
    </source>
</evidence>
<evidence type="ECO:0000256" key="5">
    <source>
        <dbReference type="HAMAP-Rule" id="MF_01350"/>
    </source>
</evidence>
<evidence type="ECO:0000256" key="7">
    <source>
        <dbReference type="SAM" id="MobiDB-lite"/>
    </source>
</evidence>
<sequence length="449" mass="48538">MTVHHPAESLAIDYPTLGDFGHDPIWLIVVKAVAVFAFLVANPLVAILLERKIMARMQSRLGPNRVGPKGILQSVADGVKLALKEGIIPSGVDKVIYLLAPIIAVVPAVMAFAVIPFGPMVSVFGHQTPLQLTDLPVGVLYVLAVTSVGVYGIVLAGWSSGSTYPLLGGLRSTAQVISYEIAMGLTFAAVFLDAGTMSTSGIVAAQEHHWYILLLLPSFVIYAISMVGETNRAPFDLPEAEGELVGGFHTEYSSLKFAMFMLAEYINMVTVSALATTLFLGGWQAPWPLSAFDWANSGWWPIVWFTLKVWAFLFVFIWLRTSLPRLRYDQFMNLGWKVLIPISLGWVMVVAIIRASIGGDNADLIRALVSAGAGLVVTGLIAYAIWRLMRIPDLPDDTAEPGSPTPDRDPMAGGFPVPPMPGRLIRPENPPVPSDTSEDPTASRETTDA</sequence>
<keyword evidence="5" id="KW-1003">Cell membrane</keyword>
<dbReference type="HAMAP" id="MF_01350">
    <property type="entry name" value="NDH1_NuoH"/>
    <property type="match status" value="1"/>
</dbReference>
<keyword evidence="5 6" id="KW-0520">NAD</keyword>
<dbReference type="GO" id="GO:0009060">
    <property type="term" value="P:aerobic respiration"/>
    <property type="evidence" value="ECO:0007669"/>
    <property type="project" value="TreeGrafter"/>
</dbReference>
<evidence type="ECO:0000256" key="6">
    <source>
        <dbReference type="RuleBase" id="RU000471"/>
    </source>
</evidence>
<dbReference type="GO" id="GO:0003954">
    <property type="term" value="F:NADH dehydrogenase activity"/>
    <property type="evidence" value="ECO:0007669"/>
    <property type="project" value="TreeGrafter"/>
</dbReference>
<evidence type="ECO:0000256" key="1">
    <source>
        <dbReference type="ARBA" id="ARBA00004141"/>
    </source>
</evidence>
<feature type="transmembrane region" description="Helical" evidence="5">
    <location>
        <begin position="138"/>
        <end position="158"/>
    </location>
</feature>
<feature type="transmembrane region" description="Helical" evidence="5">
    <location>
        <begin position="25"/>
        <end position="49"/>
    </location>
</feature>
<feature type="transmembrane region" description="Helical" evidence="5">
    <location>
        <begin position="331"/>
        <end position="353"/>
    </location>
</feature>
<feature type="transmembrane region" description="Helical" evidence="5">
    <location>
        <begin position="365"/>
        <end position="386"/>
    </location>
</feature>
<dbReference type="EMBL" id="CP059491">
    <property type="protein sequence ID" value="QMT01938.1"/>
    <property type="molecule type" value="Genomic_DNA"/>
</dbReference>
<evidence type="ECO:0000313" key="8">
    <source>
        <dbReference type="EMBL" id="QMT01938.1"/>
    </source>
</evidence>
<dbReference type="Pfam" id="PF00146">
    <property type="entry name" value="NADHdh"/>
    <property type="match status" value="1"/>
</dbReference>
<name>A0A7D7LX64_9ACTN</name>
<feature type="transmembrane region" description="Helical" evidence="5">
    <location>
        <begin position="179"/>
        <end position="204"/>
    </location>
</feature>
<comment type="similarity">
    <text evidence="5 6">Belongs to the complex I subunit 1 family.</text>
</comment>
<dbReference type="GO" id="GO:0048038">
    <property type="term" value="F:quinone binding"/>
    <property type="evidence" value="ECO:0007669"/>
    <property type="project" value="UniProtKB-KW"/>
</dbReference>
<dbReference type="Proteomes" id="UP000515663">
    <property type="component" value="Chromosome"/>
</dbReference>
<dbReference type="PANTHER" id="PTHR11432">
    <property type="entry name" value="NADH DEHYDROGENASE SUBUNIT 1"/>
    <property type="match status" value="1"/>
</dbReference>
<organism evidence="8 9">
    <name type="scientific">Gordonia jinghuaiqii</name>
    <dbReference type="NCBI Taxonomy" id="2758710"/>
    <lineage>
        <taxon>Bacteria</taxon>
        <taxon>Bacillati</taxon>
        <taxon>Actinomycetota</taxon>
        <taxon>Actinomycetes</taxon>
        <taxon>Mycobacteriales</taxon>
        <taxon>Gordoniaceae</taxon>
        <taxon>Gordonia</taxon>
    </lineage>
</organism>
<evidence type="ECO:0000313" key="9">
    <source>
        <dbReference type="Proteomes" id="UP000515663"/>
    </source>
</evidence>
<feature type="transmembrane region" description="Helical" evidence="5">
    <location>
        <begin position="95"/>
        <end position="118"/>
    </location>
</feature>
<comment type="catalytic activity">
    <reaction evidence="5">
        <text>a quinone + NADH + 5 H(+)(in) = a quinol + NAD(+) + 4 H(+)(out)</text>
        <dbReference type="Rhea" id="RHEA:57888"/>
        <dbReference type="ChEBI" id="CHEBI:15378"/>
        <dbReference type="ChEBI" id="CHEBI:24646"/>
        <dbReference type="ChEBI" id="CHEBI:57540"/>
        <dbReference type="ChEBI" id="CHEBI:57945"/>
        <dbReference type="ChEBI" id="CHEBI:132124"/>
    </reaction>
</comment>
<comment type="subunit">
    <text evidence="5">NDH-1 is composed of 14 different subunits. Subunits NuoA, H, J, K, L, M, N constitute the membrane sector of the complex.</text>
</comment>
<keyword evidence="9" id="KW-1185">Reference proteome</keyword>